<keyword evidence="3" id="KW-1185">Reference proteome</keyword>
<name>A0A9D4AT81_9SAUR</name>
<evidence type="ECO:0000313" key="2">
    <source>
        <dbReference type="EMBL" id="KAH1169589.1"/>
    </source>
</evidence>
<feature type="region of interest" description="Disordered" evidence="1">
    <location>
        <begin position="82"/>
        <end position="132"/>
    </location>
</feature>
<feature type="compositionally biased region" description="Polar residues" evidence="1">
    <location>
        <begin position="82"/>
        <end position="91"/>
    </location>
</feature>
<organism evidence="2 3">
    <name type="scientific">Mauremys mutica</name>
    <name type="common">yellowpond turtle</name>
    <dbReference type="NCBI Taxonomy" id="74926"/>
    <lineage>
        <taxon>Eukaryota</taxon>
        <taxon>Metazoa</taxon>
        <taxon>Chordata</taxon>
        <taxon>Craniata</taxon>
        <taxon>Vertebrata</taxon>
        <taxon>Euteleostomi</taxon>
        <taxon>Archelosauria</taxon>
        <taxon>Testudinata</taxon>
        <taxon>Testudines</taxon>
        <taxon>Cryptodira</taxon>
        <taxon>Durocryptodira</taxon>
        <taxon>Testudinoidea</taxon>
        <taxon>Geoemydidae</taxon>
        <taxon>Geoemydinae</taxon>
        <taxon>Mauremys</taxon>
    </lineage>
</organism>
<protein>
    <submittedName>
        <fullName evidence="2">Uncharacterized protein</fullName>
    </submittedName>
</protein>
<accession>A0A9D4AT81</accession>
<comment type="caution">
    <text evidence="2">The sequence shown here is derived from an EMBL/GenBank/DDBJ whole genome shotgun (WGS) entry which is preliminary data.</text>
</comment>
<proteinExistence type="predicted"/>
<dbReference type="Proteomes" id="UP000827986">
    <property type="component" value="Unassembled WGS sequence"/>
</dbReference>
<dbReference type="AlphaFoldDB" id="A0A9D4AT81"/>
<sequence>MIPSQIVVAGTWGFASAHKTDLSDHTQCPCMHMDAYHLYPFLPGVRELLQRLQLVTDALGTPWRLYYFLTCISARLEKGCFQPTQESSPHSASLPCTDPNPTESSFYRSEEEGDPDLEGAPSGMNFTAKTLI</sequence>
<evidence type="ECO:0000256" key="1">
    <source>
        <dbReference type="SAM" id="MobiDB-lite"/>
    </source>
</evidence>
<evidence type="ECO:0000313" key="3">
    <source>
        <dbReference type="Proteomes" id="UP000827986"/>
    </source>
</evidence>
<dbReference type="EMBL" id="JAHDVG010000484">
    <property type="protein sequence ID" value="KAH1169589.1"/>
    <property type="molecule type" value="Genomic_DNA"/>
</dbReference>
<reference evidence="2" key="1">
    <citation type="submission" date="2021-09" db="EMBL/GenBank/DDBJ databases">
        <title>The genome of Mauremys mutica provides insights into the evolution of semi-aquatic lifestyle.</title>
        <authorList>
            <person name="Gong S."/>
            <person name="Gao Y."/>
        </authorList>
    </citation>
    <scope>NUCLEOTIDE SEQUENCE</scope>
    <source>
        <strain evidence="2">MM-2020</strain>
        <tissue evidence="2">Muscle</tissue>
    </source>
</reference>
<gene>
    <name evidence="2" type="ORF">KIL84_000574</name>
</gene>